<dbReference type="InterPro" id="IPR010987">
    <property type="entry name" value="Glutathione-S-Trfase_C-like"/>
</dbReference>
<dbReference type="AlphaFoldDB" id="A0A975U404"/>
<proteinExistence type="inferred from homology"/>
<dbReference type="SFLD" id="SFLDG00358">
    <property type="entry name" value="Main_(cytGST)"/>
    <property type="match status" value="1"/>
</dbReference>
<name>A0A975U404_9PROT</name>
<dbReference type="InterPro" id="IPR040079">
    <property type="entry name" value="Glutathione_S-Trfase"/>
</dbReference>
<dbReference type="Pfam" id="PF00043">
    <property type="entry name" value="GST_C"/>
    <property type="match status" value="1"/>
</dbReference>
<dbReference type="Pfam" id="PF02798">
    <property type="entry name" value="GST_N"/>
    <property type="match status" value="1"/>
</dbReference>
<gene>
    <name evidence="4" type="ORF">KO353_06660</name>
</gene>
<dbReference type="PANTHER" id="PTHR44051">
    <property type="entry name" value="GLUTATHIONE S-TRANSFERASE-RELATED"/>
    <property type="match status" value="1"/>
</dbReference>
<dbReference type="EMBL" id="CP076448">
    <property type="protein sequence ID" value="QXM25875.1"/>
    <property type="molecule type" value="Genomic_DNA"/>
</dbReference>
<keyword evidence="5" id="KW-1185">Reference proteome</keyword>
<protein>
    <submittedName>
        <fullName evidence="4">Glutathione S-transferase family protein</fullName>
    </submittedName>
</protein>
<reference evidence="4" key="1">
    <citation type="submission" date="2021-06" db="EMBL/GenBank/DDBJ databases">
        <title>Elioraea tepida, sp. nov., a moderately thermophilic aerobic anoxygenic phototrophic bacterium isolated from an alkaline siliceous hot spring mat community in Yellowstone National Park, WY, USA.</title>
        <authorList>
            <person name="Saini M.K."/>
            <person name="Yoshida S."/>
            <person name="Sebastian A."/>
            <person name="Hirose S."/>
            <person name="Hara E."/>
            <person name="Tamaki H."/>
            <person name="Soulier N.T."/>
            <person name="Albert I."/>
            <person name="Hanada S."/>
            <person name="Bryant D.A."/>
            <person name="Tank M."/>
        </authorList>
    </citation>
    <scope>NUCLEOTIDE SEQUENCE</scope>
    <source>
        <strain evidence="4">MS-P2</strain>
    </source>
</reference>
<feature type="domain" description="GST N-terminal" evidence="2">
    <location>
        <begin position="2"/>
        <end position="82"/>
    </location>
</feature>
<dbReference type="CDD" id="cd03046">
    <property type="entry name" value="GST_N_GTT1_like"/>
    <property type="match status" value="1"/>
</dbReference>
<evidence type="ECO:0000256" key="1">
    <source>
        <dbReference type="RuleBase" id="RU003494"/>
    </source>
</evidence>
<dbReference type="PANTHER" id="PTHR44051:SF8">
    <property type="entry name" value="GLUTATHIONE S-TRANSFERASE GSTA"/>
    <property type="match status" value="1"/>
</dbReference>
<dbReference type="SFLD" id="SFLDG01150">
    <property type="entry name" value="Main.1:_Beta-like"/>
    <property type="match status" value="1"/>
</dbReference>
<evidence type="ECO:0000313" key="4">
    <source>
        <dbReference type="EMBL" id="QXM25875.1"/>
    </source>
</evidence>
<evidence type="ECO:0000259" key="2">
    <source>
        <dbReference type="PROSITE" id="PS50404"/>
    </source>
</evidence>
<dbReference type="InterPro" id="IPR004045">
    <property type="entry name" value="Glutathione_S-Trfase_N"/>
</dbReference>
<sequence length="208" mass="23187">MAAPVTIYGIPRSRAFRNLWAAEEVRLDYVLEPTDFVTGVKSEAFIALNPNAKIPALKDGALVLWESLAINLYIARKYGEGLWPATVEDEGRAFMWTLWTATELEPIQMQWAYNSFVRPPEQRDPALAAAGAEGMKKPYGVLETVLGSGGPYLLGQGFTIADLNVASVAYTAWFNGWDFGPFPKVKRWLDTCLERPAARRAREMREAA</sequence>
<dbReference type="Proteomes" id="UP000694001">
    <property type="component" value="Chromosome"/>
</dbReference>
<organism evidence="4 5">
    <name type="scientific">Elioraea tepida</name>
    <dbReference type="NCBI Taxonomy" id="2843330"/>
    <lineage>
        <taxon>Bacteria</taxon>
        <taxon>Pseudomonadati</taxon>
        <taxon>Pseudomonadota</taxon>
        <taxon>Alphaproteobacteria</taxon>
        <taxon>Acetobacterales</taxon>
        <taxon>Elioraeaceae</taxon>
        <taxon>Elioraea</taxon>
    </lineage>
</organism>
<dbReference type="PROSITE" id="PS50404">
    <property type="entry name" value="GST_NTER"/>
    <property type="match status" value="1"/>
</dbReference>
<dbReference type="SFLD" id="SFLDS00019">
    <property type="entry name" value="Glutathione_Transferase_(cytos"/>
    <property type="match status" value="1"/>
</dbReference>
<evidence type="ECO:0000313" key="5">
    <source>
        <dbReference type="Proteomes" id="UP000694001"/>
    </source>
</evidence>
<accession>A0A975U404</accession>
<dbReference type="KEGG" id="elio:KO353_06660"/>
<dbReference type="PROSITE" id="PS50405">
    <property type="entry name" value="GST_CTER"/>
    <property type="match status" value="1"/>
</dbReference>
<dbReference type="RefSeq" id="WP_218286926.1">
    <property type="nucleotide sequence ID" value="NZ_CP076448.1"/>
</dbReference>
<feature type="domain" description="GST C-terminal" evidence="3">
    <location>
        <begin position="86"/>
        <end position="208"/>
    </location>
</feature>
<comment type="similarity">
    <text evidence="1">Belongs to the GST superfamily.</text>
</comment>
<dbReference type="InterPro" id="IPR004046">
    <property type="entry name" value="GST_C"/>
</dbReference>
<evidence type="ECO:0000259" key="3">
    <source>
        <dbReference type="PROSITE" id="PS50405"/>
    </source>
</evidence>